<dbReference type="AlphaFoldDB" id="A0A6P4ECW8"/>
<evidence type="ECO:0000256" key="1">
    <source>
        <dbReference type="SAM" id="Phobius"/>
    </source>
</evidence>
<dbReference type="Proteomes" id="UP001652680">
    <property type="component" value="Unassembled WGS sequence"/>
</dbReference>
<evidence type="ECO:0000313" key="3">
    <source>
        <dbReference type="EnsemblMetazoa" id="XP_016975920.1"/>
    </source>
</evidence>
<feature type="transmembrane region" description="Helical" evidence="1">
    <location>
        <begin position="98"/>
        <end position="116"/>
    </location>
</feature>
<organism evidence="5">
    <name type="scientific">Drosophila rhopaloa</name>
    <name type="common">Fruit fly</name>
    <dbReference type="NCBI Taxonomy" id="1041015"/>
    <lineage>
        <taxon>Eukaryota</taxon>
        <taxon>Metazoa</taxon>
        <taxon>Ecdysozoa</taxon>
        <taxon>Arthropoda</taxon>
        <taxon>Hexapoda</taxon>
        <taxon>Insecta</taxon>
        <taxon>Pterygota</taxon>
        <taxon>Neoptera</taxon>
        <taxon>Endopterygota</taxon>
        <taxon>Diptera</taxon>
        <taxon>Brachycera</taxon>
        <taxon>Muscomorpha</taxon>
        <taxon>Ephydroidea</taxon>
        <taxon>Drosophilidae</taxon>
        <taxon>Drosophila</taxon>
        <taxon>Sophophora</taxon>
    </lineage>
</organism>
<sequence>MSLAWFMLVGLLIVERNTFGALATASPHYGLRSALHKTIKASDVEHRRSRRIMRITGLDKGGLSPKKVQHVDTLNTTISTPERKQYNMWQVLKADGQANFYVLFFTIYISYLVYVLF</sequence>
<keyword evidence="2" id="KW-0732">Signal</keyword>
<reference evidence="3" key="3">
    <citation type="submission" date="2025-05" db="UniProtKB">
        <authorList>
            <consortium name="EnsemblMetazoa"/>
        </authorList>
    </citation>
    <scope>IDENTIFICATION</scope>
</reference>
<dbReference type="OMA" id="YNMWQVL"/>
<proteinExistence type="predicted"/>
<dbReference type="RefSeq" id="XP_016975920.1">
    <property type="nucleotide sequence ID" value="XM_017120431.1"/>
</dbReference>
<keyword evidence="1" id="KW-0812">Transmembrane</keyword>
<keyword evidence="1" id="KW-0472">Membrane</keyword>
<dbReference type="OrthoDB" id="7832598at2759"/>
<evidence type="ECO:0000313" key="4">
    <source>
        <dbReference type="Proteomes" id="UP001652680"/>
    </source>
</evidence>
<keyword evidence="4" id="KW-1185">Reference proteome</keyword>
<feature type="signal peptide" evidence="2">
    <location>
        <begin position="1"/>
        <end position="20"/>
    </location>
</feature>
<keyword evidence="1" id="KW-1133">Transmembrane helix</keyword>
<reference evidence="4" key="1">
    <citation type="journal article" date="2021" name="Elife">
        <title>Highly contiguous assemblies of 101 drosophilid genomes.</title>
        <authorList>
            <person name="Kim B.Y."/>
            <person name="Wang J.R."/>
            <person name="Miller D.E."/>
            <person name="Barmina O."/>
            <person name="Delaney E."/>
            <person name="Thompson A."/>
            <person name="Comeault A.A."/>
            <person name="Peede D."/>
            <person name="D'Agostino E.R."/>
            <person name="Pelaez J."/>
            <person name="Aguilar J.M."/>
            <person name="Haji D."/>
            <person name="Matsunaga T."/>
            <person name="Armstrong E.E."/>
            <person name="Zych M."/>
            <person name="Ogawa Y."/>
            <person name="Stamenkovic-Radak M."/>
            <person name="Jelic M."/>
            <person name="Veselinovic M.S."/>
            <person name="Tanaskovic M."/>
            <person name="Eric P."/>
            <person name="Gao J.J."/>
            <person name="Katoh T.K."/>
            <person name="Toda M.J."/>
            <person name="Watabe H."/>
            <person name="Watada M."/>
            <person name="Davis J.S."/>
            <person name="Moyle L.C."/>
            <person name="Manoli G."/>
            <person name="Bertolini E."/>
            <person name="Kostal V."/>
            <person name="Hawley R.S."/>
            <person name="Takahashi A."/>
            <person name="Jones C.D."/>
            <person name="Price D.K."/>
            <person name="Whiteman N."/>
            <person name="Kopp A."/>
            <person name="Matute D.R."/>
            <person name="Petrov D.A."/>
        </authorList>
    </citation>
    <scope>NUCLEOTIDE SEQUENCE [LARGE SCALE GENOMIC DNA]</scope>
</reference>
<feature type="chain" id="PRO_5027968905" evidence="2">
    <location>
        <begin position="21"/>
        <end position="117"/>
    </location>
</feature>
<evidence type="ECO:0000313" key="5">
    <source>
        <dbReference type="RefSeq" id="XP_016975920.1"/>
    </source>
</evidence>
<name>A0A6P4ECW8_DRORH</name>
<dbReference type="EnsemblMetazoa" id="XM_017120431.1">
    <property type="protein sequence ID" value="XP_016975920.1"/>
    <property type="gene ID" value="LOC108042241"/>
</dbReference>
<reference evidence="5" key="2">
    <citation type="submission" date="2025-04" db="UniProtKB">
        <authorList>
            <consortium name="RefSeq"/>
        </authorList>
    </citation>
    <scope>IDENTIFICATION</scope>
</reference>
<accession>A0A6P4ECW8</accession>
<evidence type="ECO:0000256" key="2">
    <source>
        <dbReference type="SAM" id="SignalP"/>
    </source>
</evidence>
<gene>
    <name evidence="5" type="primary">LOC108042241</name>
    <name evidence="3" type="synonym">108042241</name>
</gene>
<protein>
    <submittedName>
        <fullName evidence="5">Uncharacterized protein LOC108042241</fullName>
    </submittedName>
</protein>
<dbReference type="GeneID" id="108042241"/>